<dbReference type="GO" id="GO:0032259">
    <property type="term" value="P:methylation"/>
    <property type="evidence" value="ECO:0007669"/>
    <property type="project" value="UniProtKB-KW"/>
</dbReference>
<evidence type="ECO:0000259" key="4">
    <source>
        <dbReference type="SMART" id="SM00967"/>
    </source>
</evidence>
<dbReference type="Pfam" id="PF22435">
    <property type="entry name" value="MRM3-like_sub_bind"/>
    <property type="match status" value="1"/>
</dbReference>
<evidence type="ECO:0000313" key="6">
    <source>
        <dbReference type="Proteomes" id="UP001329915"/>
    </source>
</evidence>
<dbReference type="SUPFAM" id="SSF75217">
    <property type="entry name" value="alpha/beta knot"/>
    <property type="match status" value="1"/>
</dbReference>
<dbReference type="GO" id="GO:0005737">
    <property type="term" value="C:cytoplasm"/>
    <property type="evidence" value="ECO:0007669"/>
    <property type="project" value="UniProtKB-ARBA"/>
</dbReference>
<dbReference type="KEGG" id="dbc:MFMK1_003105"/>
<keyword evidence="3" id="KW-0808">Transferase</keyword>
<evidence type="ECO:0000313" key="5">
    <source>
        <dbReference type="EMBL" id="WRO23249.1"/>
    </source>
</evidence>
<name>A0AAU0USI5_9FIRM</name>
<accession>A0AAU0USI5</accession>
<dbReference type="InterPro" id="IPR001537">
    <property type="entry name" value="SpoU_MeTrfase"/>
</dbReference>
<dbReference type="GO" id="GO:0008173">
    <property type="term" value="F:RNA methyltransferase activity"/>
    <property type="evidence" value="ECO:0007669"/>
    <property type="project" value="InterPro"/>
</dbReference>
<dbReference type="RefSeq" id="WP_366922633.1">
    <property type="nucleotide sequence ID" value="NZ_CP121694.1"/>
</dbReference>
<dbReference type="InterPro" id="IPR029026">
    <property type="entry name" value="tRNA_m1G_MTases_N"/>
</dbReference>
<dbReference type="InterPro" id="IPR029064">
    <property type="entry name" value="Ribosomal_eL30-like_sf"/>
</dbReference>
<dbReference type="InterPro" id="IPR051259">
    <property type="entry name" value="rRNA_Methyltransferase"/>
</dbReference>
<evidence type="ECO:0000256" key="2">
    <source>
        <dbReference type="ARBA" id="ARBA00022603"/>
    </source>
</evidence>
<dbReference type="InterPro" id="IPR029028">
    <property type="entry name" value="Alpha/beta_knot_MTases"/>
</dbReference>
<dbReference type="Gene3D" id="3.30.1330.30">
    <property type="match status" value="1"/>
</dbReference>
<reference evidence="5 6" key="1">
    <citation type="submission" date="2023-04" db="EMBL/GenBank/DDBJ databases">
        <authorList>
            <person name="Hsu D."/>
        </authorList>
    </citation>
    <scope>NUCLEOTIDE SEQUENCE [LARGE SCALE GENOMIC DNA]</scope>
    <source>
        <strain evidence="5 6">MK1</strain>
    </source>
</reference>
<feature type="domain" description="RNA 2-O ribose methyltransferase substrate binding" evidence="4">
    <location>
        <begin position="31"/>
        <end position="102"/>
    </location>
</feature>
<dbReference type="EMBL" id="CP121694">
    <property type="protein sequence ID" value="WRO23249.1"/>
    <property type="molecule type" value="Genomic_DNA"/>
</dbReference>
<dbReference type="PANTHER" id="PTHR43191">
    <property type="entry name" value="RRNA METHYLTRANSFERASE 3"/>
    <property type="match status" value="1"/>
</dbReference>
<gene>
    <name evidence="5" type="ORF">MFMK1_003105</name>
</gene>
<dbReference type="CDD" id="cd18095">
    <property type="entry name" value="SpoU-like_rRNA-MTase"/>
    <property type="match status" value="1"/>
</dbReference>
<comment type="similarity">
    <text evidence="1">Belongs to the class IV-like SAM-binding methyltransferase superfamily. RNA methyltransferase TrmH family.</text>
</comment>
<dbReference type="SUPFAM" id="SSF55315">
    <property type="entry name" value="L30e-like"/>
    <property type="match status" value="1"/>
</dbReference>
<dbReference type="SMART" id="SM00967">
    <property type="entry name" value="SpoU_sub_bind"/>
    <property type="match status" value="1"/>
</dbReference>
<protein>
    <submittedName>
        <fullName evidence="5">RNA methyltransferase</fullName>
    </submittedName>
</protein>
<keyword evidence="2 5" id="KW-0489">Methyltransferase</keyword>
<proteinExistence type="inferred from homology"/>
<dbReference type="Proteomes" id="UP001329915">
    <property type="component" value="Chromosome"/>
</dbReference>
<organism evidence="5 6">
    <name type="scientific">Metallumcola ferriviriculae</name>
    <dbReference type="NCBI Taxonomy" id="3039180"/>
    <lineage>
        <taxon>Bacteria</taxon>
        <taxon>Bacillati</taxon>
        <taxon>Bacillota</taxon>
        <taxon>Clostridia</taxon>
        <taxon>Neomoorellales</taxon>
        <taxon>Desulfitibacteraceae</taxon>
        <taxon>Metallumcola</taxon>
    </lineage>
</organism>
<dbReference type="GO" id="GO:0006396">
    <property type="term" value="P:RNA processing"/>
    <property type="evidence" value="ECO:0007669"/>
    <property type="project" value="InterPro"/>
</dbReference>
<dbReference type="Gene3D" id="3.40.1280.10">
    <property type="match status" value="1"/>
</dbReference>
<dbReference type="InterPro" id="IPR053888">
    <property type="entry name" value="MRM3-like_sub_bind"/>
</dbReference>
<evidence type="ECO:0000256" key="1">
    <source>
        <dbReference type="ARBA" id="ARBA00007228"/>
    </source>
</evidence>
<dbReference type="GO" id="GO:0003723">
    <property type="term" value="F:RNA binding"/>
    <property type="evidence" value="ECO:0007669"/>
    <property type="project" value="InterPro"/>
</dbReference>
<dbReference type="Pfam" id="PF00588">
    <property type="entry name" value="SpoU_methylase"/>
    <property type="match status" value="1"/>
</dbReference>
<keyword evidence="6" id="KW-1185">Reference proteome</keyword>
<evidence type="ECO:0000256" key="3">
    <source>
        <dbReference type="ARBA" id="ARBA00022679"/>
    </source>
</evidence>
<dbReference type="AlphaFoldDB" id="A0AAU0USI5"/>
<sequence length="265" mass="28963">MQHIQSTQNSKIKLIRSLRLRKERYKQGLFLVEGVNLTKEAINYGKVKHLILSEKFAEREMWQEKLQEETSLLVVPDVLFNDLAATESPQGVMAVVQKPEVNLTNFRYSGGNVLIAAGLQDPGNMGTLIRTAAAAGCAGVIATKGTVDLFNDKVVRATMGAIFRIALIQGVTELETAEWVKKQGLDLIIADVSARDSCYEIDISRDFALTVGNESRGNDTRTVALADKVVKIPMAGEMESLNAAVAGSIILYEGVRQRRVTLANG</sequence>
<dbReference type="InterPro" id="IPR013123">
    <property type="entry name" value="SpoU_subst-bd"/>
</dbReference>
<dbReference type="PANTHER" id="PTHR43191:SF2">
    <property type="entry name" value="RRNA METHYLTRANSFERASE 3, MITOCHONDRIAL"/>
    <property type="match status" value="1"/>
</dbReference>